<evidence type="ECO:0000256" key="12">
    <source>
        <dbReference type="RuleBase" id="RU000483"/>
    </source>
</evidence>
<dbReference type="Pfam" id="PF00119">
    <property type="entry name" value="ATP-synt_A"/>
    <property type="match status" value="1"/>
</dbReference>
<keyword evidence="5 11" id="KW-0812">Transmembrane</keyword>
<comment type="caution">
    <text evidence="13">The sequence shown here is derived from an EMBL/GenBank/DDBJ whole genome shotgun (WGS) entry which is preliminary data.</text>
</comment>
<reference evidence="13 14" key="1">
    <citation type="journal article" date="2016" name="Nat. Commun.">
        <title>Thousands of microbial genomes shed light on interconnected biogeochemical processes in an aquifer system.</title>
        <authorList>
            <person name="Anantharaman K."/>
            <person name="Brown C.T."/>
            <person name="Hug L.A."/>
            <person name="Sharon I."/>
            <person name="Castelle C.J."/>
            <person name="Probst A.J."/>
            <person name="Thomas B.C."/>
            <person name="Singh A."/>
            <person name="Wilkins M.J."/>
            <person name="Karaoz U."/>
            <person name="Brodie E.L."/>
            <person name="Williams K.H."/>
            <person name="Hubbard S.S."/>
            <person name="Banfield J.F."/>
        </authorList>
    </citation>
    <scope>NUCLEOTIDE SEQUENCE [LARGE SCALE GENOMIC DNA]</scope>
</reference>
<evidence type="ECO:0000256" key="11">
    <source>
        <dbReference type="HAMAP-Rule" id="MF_01393"/>
    </source>
</evidence>
<dbReference type="HAMAP" id="MF_01393">
    <property type="entry name" value="ATP_synth_a_bact"/>
    <property type="match status" value="1"/>
</dbReference>
<dbReference type="CDD" id="cd00310">
    <property type="entry name" value="ATP-synt_Fo_a_6"/>
    <property type="match status" value="1"/>
</dbReference>
<dbReference type="InterPro" id="IPR023011">
    <property type="entry name" value="ATP_synth_F0_asu_AS"/>
</dbReference>
<keyword evidence="7 11" id="KW-1133">Transmembrane helix</keyword>
<dbReference type="InterPro" id="IPR000568">
    <property type="entry name" value="ATP_synth_F0_asu"/>
</dbReference>
<dbReference type="SUPFAM" id="SSF81336">
    <property type="entry name" value="F1F0 ATP synthase subunit A"/>
    <property type="match status" value="1"/>
</dbReference>
<comment type="function">
    <text evidence="11 12">Key component of the proton channel; it plays a direct role in the translocation of protons across the membrane.</text>
</comment>
<dbReference type="InterPro" id="IPR045082">
    <property type="entry name" value="ATP_syn_F0_a_bact/chloroplast"/>
</dbReference>
<evidence type="ECO:0000256" key="1">
    <source>
        <dbReference type="ARBA" id="ARBA00004141"/>
    </source>
</evidence>
<dbReference type="GO" id="GO:0046933">
    <property type="term" value="F:proton-transporting ATP synthase activity, rotational mechanism"/>
    <property type="evidence" value="ECO:0007669"/>
    <property type="project" value="UniProtKB-UniRule"/>
</dbReference>
<feature type="transmembrane region" description="Helical" evidence="11">
    <location>
        <begin position="76"/>
        <end position="104"/>
    </location>
</feature>
<comment type="similarity">
    <text evidence="2 11 12">Belongs to the ATPase A chain family.</text>
</comment>
<evidence type="ECO:0000313" key="13">
    <source>
        <dbReference type="EMBL" id="OGM20529.1"/>
    </source>
</evidence>
<sequence>MHISLAAEPLFHLYGFTVTNSLLASFITSILLIIIAVLVSSKLNKKPGRFQTIVEVIFIFIIDLAESVGGKKARDFVPLVLTFFLFILLSNWLGLLPGFGSIGFNEIEEGHTTFVPLLRGATADLNTTLALALISVFAIQYYGVAKLKLGYFKRFLNFSNPINFFVGILELISDVAKVISFSFRLFGNIFAGEVLLAVITSLVPIIAPLPFFGLEIFVGLIQALVFSMLTLVFIQLATIEHGEAPGLDRPMARKEVEHGT</sequence>
<accession>A0A1F7Y0Q9</accession>
<keyword evidence="6 11" id="KW-0375">Hydrogen ion transport</keyword>
<dbReference type="GO" id="GO:0005886">
    <property type="term" value="C:plasma membrane"/>
    <property type="evidence" value="ECO:0007669"/>
    <property type="project" value="UniProtKB-SubCell"/>
</dbReference>
<feature type="transmembrane region" description="Helical" evidence="11">
    <location>
        <begin position="20"/>
        <end position="40"/>
    </location>
</feature>
<dbReference type="Gene3D" id="1.20.120.220">
    <property type="entry name" value="ATP synthase, F0 complex, subunit A"/>
    <property type="match status" value="1"/>
</dbReference>
<protein>
    <recommendedName>
        <fullName evidence="11 12">ATP synthase subunit a</fullName>
    </recommendedName>
    <alternativeName>
        <fullName evidence="11">ATP synthase F0 sector subunit a</fullName>
    </alternativeName>
    <alternativeName>
        <fullName evidence="11">F-ATPase subunit 6</fullName>
    </alternativeName>
</protein>
<proteinExistence type="inferred from homology"/>
<keyword evidence="9 11" id="KW-0472">Membrane</keyword>
<evidence type="ECO:0000313" key="14">
    <source>
        <dbReference type="Proteomes" id="UP000178419"/>
    </source>
</evidence>
<dbReference type="EMBL" id="MGGE01000040">
    <property type="protein sequence ID" value="OGM20529.1"/>
    <property type="molecule type" value="Genomic_DNA"/>
</dbReference>
<evidence type="ECO:0000256" key="8">
    <source>
        <dbReference type="ARBA" id="ARBA00023065"/>
    </source>
</evidence>
<dbReference type="PROSITE" id="PS00449">
    <property type="entry name" value="ATPASE_A"/>
    <property type="match status" value="1"/>
</dbReference>
<dbReference type="InterPro" id="IPR035908">
    <property type="entry name" value="F0_ATP_A_sf"/>
</dbReference>
<keyword evidence="10 11" id="KW-0066">ATP synthesis</keyword>
<evidence type="ECO:0000256" key="7">
    <source>
        <dbReference type="ARBA" id="ARBA00022989"/>
    </source>
</evidence>
<keyword evidence="4 11" id="KW-0138">CF(0)</keyword>
<dbReference type="PRINTS" id="PR00123">
    <property type="entry name" value="ATPASEA"/>
</dbReference>
<feature type="transmembrane region" description="Helical" evidence="11">
    <location>
        <begin position="125"/>
        <end position="143"/>
    </location>
</feature>
<dbReference type="PANTHER" id="PTHR42823:SF3">
    <property type="entry name" value="ATP SYNTHASE SUBUNIT A, CHLOROPLASTIC"/>
    <property type="match status" value="1"/>
</dbReference>
<gene>
    <name evidence="11" type="primary">atpB</name>
    <name evidence="13" type="ORF">A2714_04025</name>
</gene>
<feature type="transmembrane region" description="Helical" evidence="11">
    <location>
        <begin position="185"/>
        <end position="206"/>
    </location>
</feature>
<evidence type="ECO:0000256" key="3">
    <source>
        <dbReference type="ARBA" id="ARBA00022448"/>
    </source>
</evidence>
<keyword evidence="11" id="KW-1003">Cell membrane</keyword>
<dbReference type="GO" id="GO:0045259">
    <property type="term" value="C:proton-transporting ATP synthase complex"/>
    <property type="evidence" value="ECO:0007669"/>
    <property type="project" value="UniProtKB-KW"/>
</dbReference>
<evidence type="ECO:0000256" key="2">
    <source>
        <dbReference type="ARBA" id="ARBA00006810"/>
    </source>
</evidence>
<name>A0A1F7Y0Q9_9BACT</name>
<dbReference type="GO" id="GO:0042777">
    <property type="term" value="P:proton motive force-driven plasma membrane ATP synthesis"/>
    <property type="evidence" value="ECO:0007669"/>
    <property type="project" value="TreeGrafter"/>
</dbReference>
<evidence type="ECO:0000256" key="4">
    <source>
        <dbReference type="ARBA" id="ARBA00022547"/>
    </source>
</evidence>
<dbReference type="NCBIfam" id="TIGR01131">
    <property type="entry name" value="ATP_synt_6_or_A"/>
    <property type="match status" value="1"/>
</dbReference>
<keyword evidence="8 11" id="KW-0406">Ion transport</keyword>
<organism evidence="13 14">
    <name type="scientific">Candidatus Woesebacteria bacterium RIFCSPHIGHO2_01_FULL_38_9</name>
    <dbReference type="NCBI Taxonomy" id="1802492"/>
    <lineage>
        <taxon>Bacteria</taxon>
        <taxon>Candidatus Woeseibacteriota</taxon>
    </lineage>
</organism>
<dbReference type="AlphaFoldDB" id="A0A1F7Y0Q9"/>
<evidence type="ECO:0000256" key="5">
    <source>
        <dbReference type="ARBA" id="ARBA00022692"/>
    </source>
</evidence>
<comment type="subcellular location">
    <subcellularLocation>
        <location evidence="11 12">Cell membrane</location>
        <topology evidence="11 12">Multi-pass membrane protein</topology>
    </subcellularLocation>
    <subcellularLocation>
        <location evidence="1">Membrane</location>
        <topology evidence="1">Multi-pass membrane protein</topology>
    </subcellularLocation>
</comment>
<evidence type="ECO:0000256" key="10">
    <source>
        <dbReference type="ARBA" id="ARBA00023310"/>
    </source>
</evidence>
<evidence type="ECO:0000256" key="6">
    <source>
        <dbReference type="ARBA" id="ARBA00022781"/>
    </source>
</evidence>
<keyword evidence="3 11" id="KW-0813">Transport</keyword>
<feature type="transmembrane region" description="Helical" evidence="11">
    <location>
        <begin position="212"/>
        <end position="234"/>
    </location>
</feature>
<dbReference type="Proteomes" id="UP000178419">
    <property type="component" value="Unassembled WGS sequence"/>
</dbReference>
<feature type="transmembrane region" description="Helical" evidence="11">
    <location>
        <begin position="52"/>
        <end position="70"/>
    </location>
</feature>
<evidence type="ECO:0000256" key="9">
    <source>
        <dbReference type="ARBA" id="ARBA00023136"/>
    </source>
</evidence>
<dbReference type="PANTHER" id="PTHR42823">
    <property type="entry name" value="ATP SYNTHASE SUBUNIT A, CHLOROPLASTIC"/>
    <property type="match status" value="1"/>
</dbReference>